<reference evidence="1" key="1">
    <citation type="submission" date="2019-02" db="EMBL/GenBank/DDBJ databases">
        <authorList>
            <person name="Gruber-Vodicka R. H."/>
            <person name="Seah K. B. B."/>
        </authorList>
    </citation>
    <scope>NUCLEOTIDE SEQUENCE</scope>
    <source>
        <strain evidence="1">BECK_S313</strain>
    </source>
</reference>
<protein>
    <submittedName>
        <fullName evidence="1">Uncharacterized protein</fullName>
    </submittedName>
</protein>
<sequence>MNSSQSKKQRLKELQQRFENLENVGSGQAILFQERCRQRLQRIQGLSRQLFVRDKEIAVLEQEIREMENTGKEIDGLSRLATNARERLSGINTRLNECIDLTGRISVFAENDGNGDILGHLHKLQDCMGHIDAKLESLLVETINQHHVINEHFDLEQKENWISGIEVPINVFVIACKQTNAFGGRQSGKELARYLIGAVGHLATLLSENPGRTLTDRDREFLQGWSRELNDQLKLLGNTSEPKVIQGSEALVDELLMWQRCLELKHLKADIQHAVTEITQTKANWKSREEQEIEQAIRQGKMIFKLAQDEATRHRAGKLEKLSENLALLREGGITLAEIEALAGDLSRNNEAIGDLQGHEDALRRISELDQRCRESSHANLPTLQDKLHEHIQYIEKLISKVDVNALSAHDKGFFAGIRTKLAEMQPDSGKGIDYHLDALRKINDWRGELQRLLDEIKAWQEQRQIRLDNLNDRQTNLEKAIAESGLVFPGPEESAWSGNWGGPITADTRESIDTELNERETRADQREGVFAELCYRELSDTHDRISMIGSALATAKSTPIADLPALPPRQDIGLDVLVAALAEARRHLGTAQARLEQESQDNERWCRETAPRILDGLTTTGIKQVDREAVRQLKDELTHLPEGLTPEEYFRRLSGLKERWQTLIDRIQGADHSLEEQRRKLFQRLSALHENGLTDYCPPFWVGRASDLIQGLPETATALRPFQKQITASKDLLDNLERHFLCGAATEIQVAASVLRRQRSQEAIALLSELADQPTDRMPSLELRQRLRQAASLRGCAYDR</sequence>
<organism evidence="1">
    <name type="scientific">Candidatus Kentrum sp. LPFa</name>
    <dbReference type="NCBI Taxonomy" id="2126335"/>
    <lineage>
        <taxon>Bacteria</taxon>
        <taxon>Pseudomonadati</taxon>
        <taxon>Pseudomonadota</taxon>
        <taxon>Gammaproteobacteria</taxon>
        <taxon>Candidatus Kentrum</taxon>
    </lineage>
</organism>
<gene>
    <name evidence="1" type="ORF">BECKLPF1236B_GA0070989_101310</name>
</gene>
<name>A0A450VZJ5_9GAMM</name>
<accession>A0A450VZJ5</accession>
<dbReference type="EMBL" id="CAADFK010000013">
    <property type="protein sequence ID" value="VFK10234.1"/>
    <property type="molecule type" value="Genomic_DNA"/>
</dbReference>
<dbReference type="AlphaFoldDB" id="A0A450VZJ5"/>
<proteinExistence type="predicted"/>
<evidence type="ECO:0000313" key="1">
    <source>
        <dbReference type="EMBL" id="VFK10234.1"/>
    </source>
</evidence>